<reference evidence="1" key="1">
    <citation type="submission" date="2020-11" db="EMBL/GenBank/DDBJ databases">
        <title>The chromosome-scale genome resource for two endophytic Fusarium species: F. culmorum and F. pseudograminearum.</title>
        <authorList>
            <person name="Yuan Z."/>
        </authorList>
    </citation>
    <scope>NUCLEOTIDE SEQUENCE</scope>
    <source>
        <strain evidence="1">Class2-1B</strain>
    </source>
</reference>
<evidence type="ECO:0000313" key="2">
    <source>
        <dbReference type="Proteomes" id="UP000663297"/>
    </source>
</evidence>
<dbReference type="EMBL" id="CP064750">
    <property type="protein sequence ID" value="QPC69154.1"/>
    <property type="molecule type" value="Genomic_DNA"/>
</dbReference>
<dbReference type="AlphaFoldDB" id="A0A7S8DIK6"/>
<name>A0A7S8DIK6_FUSCU</name>
<accession>A0A7S8DIK6</accession>
<organism evidence="1 2">
    <name type="scientific">Fusarium culmorum</name>
    <dbReference type="NCBI Taxonomy" id="5516"/>
    <lineage>
        <taxon>Eukaryota</taxon>
        <taxon>Fungi</taxon>
        <taxon>Dikarya</taxon>
        <taxon>Ascomycota</taxon>
        <taxon>Pezizomycotina</taxon>
        <taxon>Sordariomycetes</taxon>
        <taxon>Hypocreomycetidae</taxon>
        <taxon>Hypocreales</taxon>
        <taxon>Nectriaceae</taxon>
        <taxon>Fusarium</taxon>
    </lineage>
</organism>
<proteinExistence type="predicted"/>
<protein>
    <submittedName>
        <fullName evidence="1">Uncharacterized protein</fullName>
    </submittedName>
</protein>
<gene>
    <name evidence="1" type="ORF">HYE67_011385</name>
</gene>
<evidence type="ECO:0000313" key="1">
    <source>
        <dbReference type="EMBL" id="QPC69154.1"/>
    </source>
</evidence>
<sequence>MMLRSHNVDTNRLSYSEVHSNGKKDEYVLMANVDAHSGFLALNEAKRRNDETTSGSGRLEVSELLWHTEVEDAQGQRKPLSALRKYMRLVLPLCIFHLDML</sequence>
<dbReference type="Proteomes" id="UP000663297">
    <property type="component" value="Chromosome 4"/>
</dbReference>